<protein>
    <submittedName>
        <fullName evidence="2">Phosphotransferase</fullName>
    </submittedName>
</protein>
<evidence type="ECO:0000313" key="2">
    <source>
        <dbReference type="EMBL" id="GGX37987.1"/>
    </source>
</evidence>
<organism evidence="2 3">
    <name type="scientific">Saccharospirillum salsuginis</name>
    <dbReference type="NCBI Taxonomy" id="418750"/>
    <lineage>
        <taxon>Bacteria</taxon>
        <taxon>Pseudomonadati</taxon>
        <taxon>Pseudomonadota</taxon>
        <taxon>Gammaproteobacteria</taxon>
        <taxon>Oceanospirillales</taxon>
        <taxon>Saccharospirillaceae</taxon>
        <taxon>Saccharospirillum</taxon>
    </lineage>
</organism>
<gene>
    <name evidence="2" type="ORF">GCM10007392_00100</name>
</gene>
<reference evidence="2" key="2">
    <citation type="submission" date="2020-09" db="EMBL/GenBank/DDBJ databases">
        <authorList>
            <person name="Sun Q."/>
            <person name="Kim S."/>
        </authorList>
    </citation>
    <scope>NUCLEOTIDE SEQUENCE</scope>
    <source>
        <strain evidence="2">KCTC 22169</strain>
    </source>
</reference>
<comment type="caution">
    <text evidence="2">The sequence shown here is derived from an EMBL/GenBank/DDBJ whole genome shotgun (WGS) entry which is preliminary data.</text>
</comment>
<dbReference type="Proteomes" id="UP000626148">
    <property type="component" value="Unassembled WGS sequence"/>
</dbReference>
<accession>A0A918JZJ5</accession>
<evidence type="ECO:0000259" key="1">
    <source>
        <dbReference type="Pfam" id="PF01636"/>
    </source>
</evidence>
<dbReference type="Pfam" id="PF01636">
    <property type="entry name" value="APH"/>
    <property type="match status" value="1"/>
</dbReference>
<name>A0A918JZJ5_9GAMM</name>
<dbReference type="AlphaFoldDB" id="A0A918JZJ5"/>
<evidence type="ECO:0000313" key="3">
    <source>
        <dbReference type="Proteomes" id="UP000626148"/>
    </source>
</evidence>
<sequence>MSESGTTEAPALPAELDDWVQPYLRKLNCYPLDAIEILTDRPWSHVWKLTKGNRVLYCKSVAPFMKAELALTAQLFQSHPDLVPEPVAMNSSKGWLLVDDAGPTMRTVLGDPPQPEPWFRILADYARMQIDWMEHSIPLRSLGLPDRTMQRLPELVQPLIDQAITIEVEDEKDRLTADHLPRLQALLDEWPAFADSLYPGDLSDTLNHGDLHDGNIAWFEEHGRIFDWGDASVSHPFMSMRTVLATLERRFGLKDGDAGLYPYIQAYLAPWKAQLPDVDIDDLFERSRKAWPLVSLLSWHHALQNRDDARSQTYDYAIPALFREFMAGYE</sequence>
<dbReference type="InterPro" id="IPR002575">
    <property type="entry name" value="Aminoglycoside_PTrfase"/>
</dbReference>
<dbReference type="SUPFAM" id="SSF56112">
    <property type="entry name" value="Protein kinase-like (PK-like)"/>
    <property type="match status" value="1"/>
</dbReference>
<dbReference type="InterPro" id="IPR011009">
    <property type="entry name" value="Kinase-like_dom_sf"/>
</dbReference>
<feature type="domain" description="Aminoglycoside phosphotransferase" evidence="1">
    <location>
        <begin position="65"/>
        <end position="244"/>
    </location>
</feature>
<dbReference type="RefSeq" id="WP_189606450.1">
    <property type="nucleotide sequence ID" value="NZ_BMXR01000001.1"/>
</dbReference>
<keyword evidence="3" id="KW-1185">Reference proteome</keyword>
<dbReference type="Gene3D" id="3.90.1200.10">
    <property type="match status" value="1"/>
</dbReference>
<dbReference type="EMBL" id="BMXR01000001">
    <property type="protein sequence ID" value="GGX37987.1"/>
    <property type="molecule type" value="Genomic_DNA"/>
</dbReference>
<reference evidence="2" key="1">
    <citation type="journal article" date="2014" name="Int. J. Syst. Evol. Microbiol.">
        <title>Complete genome sequence of Corynebacterium casei LMG S-19264T (=DSM 44701T), isolated from a smear-ripened cheese.</title>
        <authorList>
            <consortium name="US DOE Joint Genome Institute (JGI-PGF)"/>
            <person name="Walter F."/>
            <person name="Albersmeier A."/>
            <person name="Kalinowski J."/>
            <person name="Ruckert C."/>
        </authorList>
    </citation>
    <scope>NUCLEOTIDE SEQUENCE</scope>
    <source>
        <strain evidence="2">KCTC 22169</strain>
    </source>
</reference>
<proteinExistence type="predicted"/>